<dbReference type="InterPro" id="IPR013752">
    <property type="entry name" value="KPA_reductase"/>
</dbReference>
<comment type="similarity">
    <text evidence="1 4">Belongs to the ketopantoate reductase family.</text>
</comment>
<dbReference type="InterPro" id="IPR003710">
    <property type="entry name" value="ApbA"/>
</dbReference>
<dbReference type="GO" id="GO:0015940">
    <property type="term" value="P:pantothenate biosynthetic process"/>
    <property type="evidence" value="ECO:0007669"/>
    <property type="project" value="UniProtKB-UniPathway"/>
</dbReference>
<reference evidence="7 8" key="1">
    <citation type="submission" date="2020-02" db="EMBL/GenBank/DDBJ databases">
        <title>Geodermatophilus sabuli CPCC 205279 I12A-02694.</title>
        <authorList>
            <person name="Jiang Z."/>
        </authorList>
    </citation>
    <scope>NUCLEOTIDE SEQUENCE [LARGE SCALE GENOMIC DNA]</scope>
    <source>
        <strain evidence="7 8">I12A-02694</strain>
    </source>
</reference>
<dbReference type="EMBL" id="JAAGWF010000015">
    <property type="protein sequence ID" value="NEK58967.1"/>
    <property type="molecule type" value="Genomic_DNA"/>
</dbReference>
<dbReference type="GO" id="GO:0005737">
    <property type="term" value="C:cytoplasm"/>
    <property type="evidence" value="ECO:0007669"/>
    <property type="project" value="TreeGrafter"/>
</dbReference>
<evidence type="ECO:0000259" key="5">
    <source>
        <dbReference type="Pfam" id="PF02558"/>
    </source>
</evidence>
<dbReference type="UniPathway" id="UPA00028">
    <property type="reaction ID" value="UER00004"/>
</dbReference>
<sequence length="287" mass="29197">MAVLGPGGVGGLLGTLLARQGHAVTCLARPGTAAQIERHGLRLASDRYGEVTATASGAERLTGPVDACLVTPKATRLEEALERLPAPVLGDAVVVPLLNGLEHMALLRQRYPAARVVAGSIRVVASRTAPGVVRHEGALAAVQLTPGAEALADALAGAGVDVAVRPDEAGLLWDKLCFLAPVALLTTTHDAPLGVIREQQGDDLRALVEEVAAVARADGAVADAGATLAFAQSVPGGMTSSMQRDAASGSETELEAIGGAVLRAAQRHGVDVPVTTRVVTALRARLS</sequence>
<gene>
    <name evidence="7" type="ORF">GCU56_13935</name>
</gene>
<dbReference type="Pfam" id="PF02558">
    <property type="entry name" value="ApbA"/>
    <property type="match status" value="1"/>
</dbReference>
<proteinExistence type="inferred from homology"/>
<dbReference type="Pfam" id="PF08546">
    <property type="entry name" value="ApbA_C"/>
    <property type="match status" value="1"/>
</dbReference>
<accession>A0A7K3W561</accession>
<organism evidence="7 8">
    <name type="scientific">Geodermatophilus sabuli</name>
    <dbReference type="NCBI Taxonomy" id="1564158"/>
    <lineage>
        <taxon>Bacteria</taxon>
        <taxon>Bacillati</taxon>
        <taxon>Actinomycetota</taxon>
        <taxon>Actinomycetes</taxon>
        <taxon>Geodermatophilales</taxon>
        <taxon>Geodermatophilaceae</taxon>
        <taxon>Geodermatophilus</taxon>
    </lineage>
</organism>
<protein>
    <recommendedName>
        <fullName evidence="4">2-dehydropantoate 2-reductase</fullName>
        <ecNumber evidence="4">1.1.1.169</ecNumber>
    </recommendedName>
    <alternativeName>
        <fullName evidence="4">Ketopantoate reductase</fullName>
    </alternativeName>
</protein>
<evidence type="ECO:0000313" key="8">
    <source>
        <dbReference type="Proteomes" id="UP000470246"/>
    </source>
</evidence>
<evidence type="ECO:0000256" key="4">
    <source>
        <dbReference type="RuleBase" id="RU362068"/>
    </source>
</evidence>
<dbReference type="InterPro" id="IPR013328">
    <property type="entry name" value="6PGD_dom2"/>
</dbReference>
<dbReference type="InterPro" id="IPR051402">
    <property type="entry name" value="KPR-Related"/>
</dbReference>
<evidence type="ECO:0000256" key="2">
    <source>
        <dbReference type="ARBA" id="ARBA00022857"/>
    </source>
</evidence>
<dbReference type="NCBIfam" id="TIGR00745">
    <property type="entry name" value="apbA_panE"/>
    <property type="match status" value="1"/>
</dbReference>
<feature type="domain" description="Ketopantoate reductase N-terminal" evidence="5">
    <location>
        <begin position="2"/>
        <end position="142"/>
    </location>
</feature>
<feature type="domain" description="Ketopantoate reductase C-terminal" evidence="6">
    <location>
        <begin position="172"/>
        <end position="284"/>
    </location>
</feature>
<comment type="catalytic activity">
    <reaction evidence="4">
        <text>(R)-pantoate + NADP(+) = 2-dehydropantoate + NADPH + H(+)</text>
        <dbReference type="Rhea" id="RHEA:16233"/>
        <dbReference type="ChEBI" id="CHEBI:11561"/>
        <dbReference type="ChEBI" id="CHEBI:15378"/>
        <dbReference type="ChEBI" id="CHEBI:15980"/>
        <dbReference type="ChEBI" id="CHEBI:57783"/>
        <dbReference type="ChEBI" id="CHEBI:58349"/>
        <dbReference type="EC" id="1.1.1.169"/>
    </reaction>
</comment>
<dbReference type="GO" id="GO:0008677">
    <property type="term" value="F:2-dehydropantoate 2-reductase activity"/>
    <property type="evidence" value="ECO:0007669"/>
    <property type="project" value="UniProtKB-EC"/>
</dbReference>
<keyword evidence="8" id="KW-1185">Reference proteome</keyword>
<dbReference type="Proteomes" id="UP000470246">
    <property type="component" value="Unassembled WGS sequence"/>
</dbReference>
<keyword evidence="2 4" id="KW-0521">NADP</keyword>
<dbReference type="InterPro" id="IPR036291">
    <property type="entry name" value="NAD(P)-bd_dom_sf"/>
</dbReference>
<dbReference type="Gene3D" id="3.40.50.720">
    <property type="entry name" value="NAD(P)-binding Rossmann-like Domain"/>
    <property type="match status" value="1"/>
</dbReference>
<comment type="function">
    <text evidence="4">Catalyzes the NADPH-dependent reduction of ketopantoate into pantoic acid.</text>
</comment>
<comment type="caution">
    <text evidence="7">The sequence shown here is derived from an EMBL/GenBank/DDBJ whole genome shotgun (WGS) entry which is preliminary data.</text>
</comment>
<evidence type="ECO:0000256" key="3">
    <source>
        <dbReference type="ARBA" id="ARBA00023002"/>
    </source>
</evidence>
<dbReference type="PANTHER" id="PTHR21708">
    <property type="entry name" value="PROBABLE 2-DEHYDROPANTOATE 2-REDUCTASE"/>
    <property type="match status" value="1"/>
</dbReference>
<dbReference type="SUPFAM" id="SSF48179">
    <property type="entry name" value="6-phosphogluconate dehydrogenase C-terminal domain-like"/>
    <property type="match status" value="1"/>
</dbReference>
<dbReference type="Gene3D" id="1.10.1040.10">
    <property type="entry name" value="N-(1-d-carboxylethyl)-l-norvaline Dehydrogenase, domain 2"/>
    <property type="match status" value="1"/>
</dbReference>
<name>A0A7K3W561_9ACTN</name>
<evidence type="ECO:0000259" key="6">
    <source>
        <dbReference type="Pfam" id="PF08546"/>
    </source>
</evidence>
<evidence type="ECO:0000256" key="1">
    <source>
        <dbReference type="ARBA" id="ARBA00007870"/>
    </source>
</evidence>
<dbReference type="InterPro" id="IPR013332">
    <property type="entry name" value="KPR_N"/>
</dbReference>
<comment type="pathway">
    <text evidence="4">Cofactor biosynthesis; (R)-pantothenate biosynthesis; (R)-pantoate from 3-methyl-2-oxobutanoate: step 2/2.</text>
</comment>
<dbReference type="SUPFAM" id="SSF51735">
    <property type="entry name" value="NAD(P)-binding Rossmann-fold domains"/>
    <property type="match status" value="1"/>
</dbReference>
<evidence type="ECO:0000313" key="7">
    <source>
        <dbReference type="EMBL" id="NEK58967.1"/>
    </source>
</evidence>
<keyword evidence="3 4" id="KW-0560">Oxidoreductase</keyword>
<dbReference type="PANTHER" id="PTHR21708:SF26">
    <property type="entry name" value="2-DEHYDROPANTOATE 2-REDUCTASE"/>
    <property type="match status" value="1"/>
</dbReference>
<dbReference type="EC" id="1.1.1.169" evidence="4"/>
<dbReference type="AlphaFoldDB" id="A0A7K3W561"/>
<keyword evidence="4" id="KW-0566">Pantothenate biosynthesis</keyword>
<dbReference type="InterPro" id="IPR008927">
    <property type="entry name" value="6-PGluconate_DH-like_C_sf"/>
</dbReference>